<evidence type="ECO:0000256" key="2">
    <source>
        <dbReference type="ARBA" id="ARBA00007362"/>
    </source>
</evidence>
<feature type="transmembrane region" description="Helical" evidence="6">
    <location>
        <begin position="180"/>
        <end position="198"/>
    </location>
</feature>
<feature type="domain" description="EamA" evidence="7">
    <location>
        <begin position="153"/>
        <end position="282"/>
    </location>
</feature>
<evidence type="ECO:0000313" key="8">
    <source>
        <dbReference type="EMBL" id="KUP04183.1"/>
    </source>
</evidence>
<sequence length="297" mass="32138">MGKREMTALFVLASLWGTSFLFIRIASPAVGPFLTMEIRVFIGFLVMFLLAKGMNKTLQIKKYWKHFLIIGTVNAAIPFTLIAIAALELNASMTSILNSTTPLFGALVAWVFLGERFTVQKGIGMALGMGGVIALVGWNSIPVTWIVILSASCSILAALSYAIAGVYIKKHLQGVDSFSMSVGQQLAASLLLFPFIFIPTGEKTWAPEVVFSLLALGVLATAIAYLFYFYLIEHAGPTNTLTVTFLVPLFGVFWGAIFLNEPITVGTIVGLALILSSIGFITGAKLIKVRRSEESRV</sequence>
<feature type="transmembrane region" description="Helical" evidence="6">
    <location>
        <begin position="38"/>
        <end position="55"/>
    </location>
</feature>
<feature type="transmembrane region" description="Helical" evidence="6">
    <location>
        <begin position="145"/>
        <end position="168"/>
    </location>
</feature>
<evidence type="ECO:0000256" key="1">
    <source>
        <dbReference type="ARBA" id="ARBA00004127"/>
    </source>
</evidence>
<keyword evidence="5 6" id="KW-0472">Membrane</keyword>
<protein>
    <submittedName>
        <fullName evidence="8">Membrane protein</fullName>
    </submittedName>
</protein>
<dbReference type="GO" id="GO:0016020">
    <property type="term" value="C:membrane"/>
    <property type="evidence" value="ECO:0007669"/>
    <property type="project" value="UniProtKB-SubCell"/>
</dbReference>
<comment type="caution">
    <text evidence="8">The sequence shown here is derived from an EMBL/GenBank/DDBJ whole genome shotgun (WGS) entry which is preliminary data.</text>
</comment>
<dbReference type="PANTHER" id="PTHR32322:SF2">
    <property type="entry name" value="EAMA DOMAIN-CONTAINING PROTEIN"/>
    <property type="match status" value="1"/>
</dbReference>
<dbReference type="STRING" id="1150625.Q75_16495"/>
<keyword evidence="4 6" id="KW-1133">Transmembrane helix</keyword>
<dbReference type="InterPro" id="IPR037185">
    <property type="entry name" value="EmrE-like"/>
</dbReference>
<feature type="transmembrane region" description="Helical" evidence="6">
    <location>
        <begin position="93"/>
        <end position="113"/>
    </location>
</feature>
<dbReference type="InterPro" id="IPR050638">
    <property type="entry name" value="AA-Vitamin_Transporters"/>
</dbReference>
<dbReference type="Proteomes" id="UP000074108">
    <property type="component" value="Unassembled WGS sequence"/>
</dbReference>
<keyword evidence="9" id="KW-1185">Reference proteome</keyword>
<proteinExistence type="inferred from homology"/>
<evidence type="ECO:0000256" key="4">
    <source>
        <dbReference type="ARBA" id="ARBA00022989"/>
    </source>
</evidence>
<feature type="transmembrane region" description="Helical" evidence="6">
    <location>
        <begin position="122"/>
        <end position="139"/>
    </location>
</feature>
<organism evidence="8 9">
    <name type="scientific">Bacillus coahuilensis p1.1.43</name>
    <dbReference type="NCBI Taxonomy" id="1150625"/>
    <lineage>
        <taxon>Bacteria</taxon>
        <taxon>Bacillati</taxon>
        <taxon>Bacillota</taxon>
        <taxon>Bacilli</taxon>
        <taxon>Bacillales</taxon>
        <taxon>Bacillaceae</taxon>
        <taxon>Bacillus</taxon>
    </lineage>
</organism>
<feature type="domain" description="EamA" evidence="7">
    <location>
        <begin position="8"/>
        <end position="135"/>
    </location>
</feature>
<feature type="transmembrane region" description="Helical" evidence="6">
    <location>
        <begin position="67"/>
        <end position="87"/>
    </location>
</feature>
<reference evidence="8 9" key="1">
    <citation type="journal article" date="2016" name="Front. Microbiol.">
        <title>Microevolution Analysis of Bacillus coahuilensis Unveils Differences in Phosphorus Acquisition Strategies and Their Regulation.</title>
        <authorList>
            <person name="Gomez-Lunar Z."/>
            <person name="Hernandez-Gonzalez I."/>
            <person name="Rodriguez-Torres M.D."/>
            <person name="Souza V."/>
            <person name="Olmedo-Alvarez G."/>
        </authorList>
    </citation>
    <scope>NUCLEOTIDE SEQUENCE [LARGE SCALE GENOMIC DNA]</scope>
    <source>
        <strain evidence="9">p1.1.43</strain>
    </source>
</reference>
<evidence type="ECO:0000313" key="9">
    <source>
        <dbReference type="Proteomes" id="UP000074108"/>
    </source>
</evidence>
<evidence type="ECO:0000256" key="5">
    <source>
        <dbReference type="ARBA" id="ARBA00023136"/>
    </source>
</evidence>
<accession>A0A147K4B6</accession>
<feature type="transmembrane region" description="Helical" evidence="6">
    <location>
        <begin position="263"/>
        <end position="287"/>
    </location>
</feature>
<dbReference type="RefSeq" id="WP_059352020.1">
    <property type="nucleotide sequence ID" value="NZ_LDYG01000053.1"/>
</dbReference>
<dbReference type="EMBL" id="LDYG01000053">
    <property type="protein sequence ID" value="KUP04183.1"/>
    <property type="molecule type" value="Genomic_DNA"/>
</dbReference>
<evidence type="ECO:0000256" key="3">
    <source>
        <dbReference type="ARBA" id="ARBA00022692"/>
    </source>
</evidence>
<feature type="transmembrane region" description="Helical" evidence="6">
    <location>
        <begin position="210"/>
        <end position="231"/>
    </location>
</feature>
<feature type="transmembrane region" description="Helical" evidence="6">
    <location>
        <begin position="238"/>
        <end position="257"/>
    </location>
</feature>
<evidence type="ECO:0000256" key="6">
    <source>
        <dbReference type="SAM" id="Phobius"/>
    </source>
</evidence>
<dbReference type="PANTHER" id="PTHR32322">
    <property type="entry name" value="INNER MEMBRANE TRANSPORTER"/>
    <property type="match status" value="1"/>
</dbReference>
<comment type="subcellular location">
    <subcellularLocation>
        <location evidence="1">Endomembrane system</location>
        <topology evidence="1">Multi-pass membrane protein</topology>
    </subcellularLocation>
</comment>
<gene>
    <name evidence="8" type="ORF">Q75_16495</name>
</gene>
<dbReference type="PATRIC" id="fig|1150625.3.peg.3462"/>
<keyword evidence="3 6" id="KW-0812">Transmembrane</keyword>
<dbReference type="Gene3D" id="1.10.3730.20">
    <property type="match status" value="1"/>
</dbReference>
<name>A0A147K4B6_9BACI</name>
<comment type="similarity">
    <text evidence="2">Belongs to the EamA transporter family.</text>
</comment>
<dbReference type="OrthoDB" id="510638at2"/>
<evidence type="ECO:0000259" key="7">
    <source>
        <dbReference type="Pfam" id="PF00892"/>
    </source>
</evidence>
<dbReference type="AlphaFoldDB" id="A0A147K4B6"/>
<dbReference type="Pfam" id="PF00892">
    <property type="entry name" value="EamA"/>
    <property type="match status" value="2"/>
</dbReference>
<dbReference type="SUPFAM" id="SSF103481">
    <property type="entry name" value="Multidrug resistance efflux transporter EmrE"/>
    <property type="match status" value="2"/>
</dbReference>
<dbReference type="InterPro" id="IPR000620">
    <property type="entry name" value="EamA_dom"/>
</dbReference>